<evidence type="ECO:0000256" key="6">
    <source>
        <dbReference type="RuleBase" id="RU368091"/>
    </source>
</evidence>
<dbReference type="CDD" id="cd09608">
    <property type="entry name" value="M3B_PepF"/>
    <property type="match status" value="1"/>
</dbReference>
<accession>A0A097AR17</accession>
<dbReference type="GO" id="GO:0004222">
    <property type="term" value="F:metalloendopeptidase activity"/>
    <property type="evidence" value="ECO:0007669"/>
    <property type="project" value="UniProtKB-UniRule"/>
</dbReference>
<dbReference type="PANTHER" id="PTHR11804:SF84">
    <property type="entry name" value="SACCHAROLYSIN"/>
    <property type="match status" value="1"/>
</dbReference>
<keyword evidence="4 6" id="KW-0862">Zinc</keyword>
<proteinExistence type="inferred from homology"/>
<dbReference type="eggNOG" id="COG1164">
    <property type="taxonomic scope" value="Bacteria"/>
</dbReference>
<dbReference type="MEROPS" id="M03.007"/>
<dbReference type="EMBL" id="CP009170">
    <property type="protein sequence ID" value="AIS52257.1"/>
    <property type="molecule type" value="Genomic_DNA"/>
</dbReference>
<feature type="domain" description="Peptidase M3A/M3B catalytic" evidence="7">
    <location>
        <begin position="203"/>
        <end position="582"/>
    </location>
</feature>
<evidence type="ECO:0000313" key="9">
    <source>
        <dbReference type="EMBL" id="AIS52257.1"/>
    </source>
</evidence>
<dbReference type="OrthoDB" id="9766487at2"/>
<keyword evidence="2 6" id="KW-0479">Metal-binding</keyword>
<dbReference type="InterPro" id="IPR004438">
    <property type="entry name" value="Peptidase_M3B"/>
</dbReference>
<name>A0A097AR17_THEKI</name>
<dbReference type="GO" id="GO:0006508">
    <property type="term" value="P:proteolysis"/>
    <property type="evidence" value="ECO:0007669"/>
    <property type="project" value="UniProtKB-KW"/>
</dbReference>
<evidence type="ECO:0000256" key="5">
    <source>
        <dbReference type="ARBA" id="ARBA00023049"/>
    </source>
</evidence>
<keyword evidence="3 6" id="KW-0378">Hydrolase</keyword>
<dbReference type="GO" id="GO:0046872">
    <property type="term" value="F:metal ion binding"/>
    <property type="evidence" value="ECO:0007669"/>
    <property type="project" value="UniProtKB-UniRule"/>
</dbReference>
<dbReference type="Pfam" id="PF08439">
    <property type="entry name" value="Peptidase_M3_N"/>
    <property type="match status" value="1"/>
</dbReference>
<dbReference type="InterPro" id="IPR042088">
    <property type="entry name" value="OligoPept_F_C"/>
</dbReference>
<gene>
    <name evidence="9" type="ORF">TKV_c10830</name>
</gene>
<evidence type="ECO:0000313" key="10">
    <source>
        <dbReference type="Proteomes" id="UP000029669"/>
    </source>
</evidence>
<reference evidence="10" key="1">
    <citation type="journal article" date="2015" name="Genome Announc.">
        <title>Whole-Genome Sequences of 80 Environmental and Clinical Isolates of Burkholderia pseudomallei.</title>
        <authorList>
            <person name="Johnson S.L."/>
            <person name="Baker A.L."/>
            <person name="Chain P.S."/>
            <person name="Currie B.J."/>
            <person name="Daligault H.E."/>
            <person name="Davenport K.W."/>
            <person name="Davis C.B."/>
            <person name="Inglis T.J."/>
            <person name="Kaestli M."/>
            <person name="Koren S."/>
            <person name="Mayo M."/>
            <person name="Merritt A.J."/>
            <person name="Price E.P."/>
            <person name="Sarovich D.S."/>
            <person name="Warner J."/>
            <person name="Rosovitz M.J."/>
        </authorList>
    </citation>
    <scope>NUCLEOTIDE SEQUENCE [LARGE SCALE GENOMIC DNA]</scope>
    <source>
        <strain evidence="10">DSM 2030</strain>
    </source>
</reference>
<dbReference type="EC" id="3.4.24.-" evidence="6"/>
<sequence length="596" mass="69913">MATLKTRSEIEDKYKWRLEDIYEDEKLWEEDYNKVKELLKEIVKFKGKINTSKDLLSVLKLHDEIGIMAGKVFVYARMRRDEDNTNTKYQALADKAMRLNIEVMSTTSFIVPEILSIDTQKLMEMINECEELKIYQHYFEDLIRFKPHVLSPEEEKILAEAETIAESVSNIYTMLNNADMKFPTIKDENGEEVELTHGNFIRFMQSKDRNVRMAAFNAMYDTYEKFINTFSSTMAGNIKKDIFYAKTRKYNSSLEASLFEDNINVEVYDNLIETVHNRLNLLHRYVSLKKKLLGLYELHMYDLYVPLIQEYDKKFTYEEALELVLEGLKPIGDEYISLLKKGFNSRWIDVYENRGKTSGAYSWGTYGTHPYVLLNYQGKLNDVFTIAHEMGHSLHTYYSNSTQPYIYAGYKIFVAEVASTCNEALLMDYLLKNSKDEKEKLYLLNHFFEEFRGTIYRQVMFAEFEKYAHEIAEKGESITPEVLCKKYYDLNKLYYGDDIVVDEGISYEWARIPHFYRNFYVYKYATGFSAAIAISQMILNEGEKAVQRYKEFLKSGSSDYPLNLLKKAGVDLTTPKPVNEALDVFERLLDEFGKML</sequence>
<dbReference type="Gene3D" id="1.20.140.70">
    <property type="entry name" value="Oligopeptidase f, N-terminal domain"/>
    <property type="match status" value="1"/>
</dbReference>
<dbReference type="STRING" id="2325.TKV_c10830"/>
<dbReference type="InterPro" id="IPR045090">
    <property type="entry name" value="Pept_M3A_M3B"/>
</dbReference>
<dbReference type="InterPro" id="IPR013647">
    <property type="entry name" value="OligopepF_N_dom"/>
</dbReference>
<comment type="similarity">
    <text evidence="6">Belongs to the peptidase M3B family.</text>
</comment>
<dbReference type="AlphaFoldDB" id="A0A097AR17"/>
<evidence type="ECO:0000256" key="4">
    <source>
        <dbReference type="ARBA" id="ARBA00022833"/>
    </source>
</evidence>
<evidence type="ECO:0000256" key="2">
    <source>
        <dbReference type="ARBA" id="ARBA00022723"/>
    </source>
</evidence>
<keyword evidence="10" id="KW-1185">Reference proteome</keyword>
<keyword evidence="1 6" id="KW-0645">Protease</keyword>
<dbReference type="Gene3D" id="1.10.287.830">
    <property type="entry name" value="putative peptidase helix hairpin domain like"/>
    <property type="match status" value="1"/>
</dbReference>
<keyword evidence="5 6" id="KW-0482">Metalloprotease</keyword>
<comment type="cofactor">
    <cofactor evidence="6">
        <name>Zn(2+)</name>
        <dbReference type="ChEBI" id="CHEBI:29105"/>
    </cofactor>
    <text evidence="6">Binds 1 zinc ion.</text>
</comment>
<evidence type="ECO:0000259" key="8">
    <source>
        <dbReference type="Pfam" id="PF08439"/>
    </source>
</evidence>
<dbReference type="Pfam" id="PF01432">
    <property type="entry name" value="Peptidase_M3"/>
    <property type="match status" value="1"/>
</dbReference>
<organism evidence="9 10">
    <name type="scientific">Thermoanaerobacter kivui</name>
    <name type="common">Acetogenium kivui</name>
    <dbReference type="NCBI Taxonomy" id="2325"/>
    <lineage>
        <taxon>Bacteria</taxon>
        <taxon>Bacillati</taxon>
        <taxon>Bacillota</taxon>
        <taxon>Clostridia</taxon>
        <taxon>Thermoanaerobacterales</taxon>
        <taxon>Thermoanaerobacteraceae</taxon>
        <taxon>Thermoanaerobacter</taxon>
    </lineage>
</organism>
<comment type="function">
    <text evidence="6">Has oligopeptidase activity and degrades a variety of small bioactive peptides.</text>
</comment>
<dbReference type="NCBIfam" id="TIGR00181">
    <property type="entry name" value="pepF"/>
    <property type="match status" value="1"/>
</dbReference>
<dbReference type="InterPro" id="IPR001567">
    <property type="entry name" value="Pept_M3A_M3B_dom"/>
</dbReference>
<dbReference type="GO" id="GO:0006518">
    <property type="term" value="P:peptide metabolic process"/>
    <property type="evidence" value="ECO:0007669"/>
    <property type="project" value="TreeGrafter"/>
</dbReference>
<dbReference type="Gene3D" id="1.10.1370.20">
    <property type="entry name" value="Oligoendopeptidase f, C-terminal domain"/>
    <property type="match status" value="1"/>
</dbReference>
<dbReference type="PANTHER" id="PTHR11804">
    <property type="entry name" value="PROTEASE M3 THIMET OLIGOPEPTIDASE-RELATED"/>
    <property type="match status" value="1"/>
</dbReference>
<evidence type="ECO:0000259" key="7">
    <source>
        <dbReference type="Pfam" id="PF01432"/>
    </source>
</evidence>
<dbReference type="Proteomes" id="UP000029669">
    <property type="component" value="Chromosome"/>
</dbReference>
<evidence type="ECO:0000256" key="1">
    <source>
        <dbReference type="ARBA" id="ARBA00022670"/>
    </source>
</evidence>
<feature type="domain" description="Oligopeptidase F N-terminal" evidence="8">
    <location>
        <begin position="113"/>
        <end position="182"/>
    </location>
</feature>
<dbReference type="HOGENOM" id="CLU_021290_2_0_9"/>
<dbReference type="RefSeq" id="WP_049685036.1">
    <property type="nucleotide sequence ID" value="NZ_CP009170.1"/>
</dbReference>
<dbReference type="SUPFAM" id="SSF55486">
    <property type="entry name" value="Metalloproteases ('zincins'), catalytic domain"/>
    <property type="match status" value="1"/>
</dbReference>
<protein>
    <recommendedName>
        <fullName evidence="6">Oligopeptidase F</fullName>
        <ecNumber evidence="6">3.4.24.-</ecNumber>
    </recommendedName>
</protein>
<dbReference type="KEGG" id="tki:TKV_c10830"/>
<evidence type="ECO:0000256" key="3">
    <source>
        <dbReference type="ARBA" id="ARBA00022801"/>
    </source>
</evidence>